<feature type="domain" description="Rhodanese" evidence="1">
    <location>
        <begin position="40"/>
        <end position="130"/>
    </location>
</feature>
<keyword evidence="3" id="KW-1185">Reference proteome</keyword>
<reference evidence="2 3" key="1">
    <citation type="submission" date="2018-07" db="EMBL/GenBank/DDBJ databases">
        <title>Genomic Encyclopedia of Type Strains, Phase IV (KMG-IV): sequencing the most valuable type-strain genomes for metagenomic binning, comparative biology and taxonomic classification.</title>
        <authorList>
            <person name="Goeker M."/>
        </authorList>
    </citation>
    <scope>NUCLEOTIDE SEQUENCE [LARGE SCALE GENOMIC DNA]</scope>
    <source>
        <strain evidence="2 3">DSM 103736</strain>
    </source>
</reference>
<evidence type="ECO:0000313" key="3">
    <source>
        <dbReference type="Proteomes" id="UP000254848"/>
    </source>
</evidence>
<dbReference type="PROSITE" id="PS50206">
    <property type="entry name" value="RHODANESE_3"/>
    <property type="match status" value="1"/>
</dbReference>
<dbReference type="Proteomes" id="UP000254848">
    <property type="component" value="Unassembled WGS sequence"/>
</dbReference>
<sequence>MTSPVSHIPAATAEDAIAHFSRSFRFETDCSDVYHSYQVGNADFVLADARGPALYRRGHLPQAISLPHATIDEKLLARFPPDTLFVVYCAGPHCNGARHAALALSHLGYAVKEMTGGITGWLDEGFALEGETTAAHSCGC</sequence>
<dbReference type="OrthoDB" id="9802991at2"/>
<name>A0A370QIM2_9GAMM</name>
<dbReference type="InterPro" id="IPR001763">
    <property type="entry name" value="Rhodanese-like_dom"/>
</dbReference>
<dbReference type="PANTHER" id="PTHR43031">
    <property type="entry name" value="FAD-DEPENDENT OXIDOREDUCTASE"/>
    <property type="match status" value="1"/>
</dbReference>
<dbReference type="Gene3D" id="3.40.250.10">
    <property type="entry name" value="Rhodanese-like domain"/>
    <property type="match status" value="1"/>
</dbReference>
<dbReference type="GO" id="GO:0016740">
    <property type="term" value="F:transferase activity"/>
    <property type="evidence" value="ECO:0007669"/>
    <property type="project" value="UniProtKB-KW"/>
</dbReference>
<dbReference type="SUPFAM" id="SSF52821">
    <property type="entry name" value="Rhodanese/Cell cycle control phosphatase"/>
    <property type="match status" value="1"/>
</dbReference>
<proteinExistence type="predicted"/>
<dbReference type="PANTHER" id="PTHR43031:SF1">
    <property type="entry name" value="PYRIDINE NUCLEOTIDE-DISULPHIDE OXIDOREDUCTASE"/>
    <property type="match status" value="1"/>
</dbReference>
<evidence type="ECO:0000259" key="1">
    <source>
        <dbReference type="PROSITE" id="PS50206"/>
    </source>
</evidence>
<dbReference type="AlphaFoldDB" id="A0A370QIM2"/>
<comment type="caution">
    <text evidence="2">The sequence shown here is derived from an EMBL/GenBank/DDBJ whole genome shotgun (WGS) entry which is preliminary data.</text>
</comment>
<dbReference type="InterPro" id="IPR036873">
    <property type="entry name" value="Rhodanese-like_dom_sf"/>
</dbReference>
<dbReference type="RefSeq" id="WP_115459686.1">
    <property type="nucleotide sequence ID" value="NZ_QRAP01000008.1"/>
</dbReference>
<organism evidence="2 3">
    <name type="scientific">Enterobacillus tribolii</name>
    <dbReference type="NCBI Taxonomy" id="1487935"/>
    <lineage>
        <taxon>Bacteria</taxon>
        <taxon>Pseudomonadati</taxon>
        <taxon>Pseudomonadota</taxon>
        <taxon>Gammaproteobacteria</taxon>
        <taxon>Enterobacterales</taxon>
        <taxon>Hafniaceae</taxon>
        <taxon>Enterobacillus</taxon>
    </lineage>
</organism>
<dbReference type="EMBL" id="QRAP01000008">
    <property type="protein sequence ID" value="RDK87930.1"/>
    <property type="molecule type" value="Genomic_DNA"/>
</dbReference>
<evidence type="ECO:0000313" key="2">
    <source>
        <dbReference type="EMBL" id="RDK87930.1"/>
    </source>
</evidence>
<gene>
    <name evidence="2" type="ORF">C8D90_108212</name>
</gene>
<dbReference type="InterPro" id="IPR050229">
    <property type="entry name" value="GlpE_sulfurtransferase"/>
</dbReference>
<protein>
    <submittedName>
        <fullName evidence="2">Rhodanese-related sulfurtransferase</fullName>
    </submittedName>
</protein>
<accession>A0A370QIM2</accession>
<dbReference type="SMART" id="SM00450">
    <property type="entry name" value="RHOD"/>
    <property type="match status" value="1"/>
</dbReference>
<dbReference type="Pfam" id="PF00581">
    <property type="entry name" value="Rhodanese"/>
    <property type="match status" value="1"/>
</dbReference>
<keyword evidence="2" id="KW-0808">Transferase</keyword>